<dbReference type="RefSeq" id="XP_001324094.1">
    <property type="nucleotide sequence ID" value="XM_001324059.1"/>
</dbReference>
<proteinExistence type="predicted"/>
<evidence type="ECO:0000313" key="17">
    <source>
        <dbReference type="EMBL" id="EAY11871.1"/>
    </source>
</evidence>
<keyword evidence="3" id="KW-1003">Cell membrane</keyword>
<evidence type="ECO:0000256" key="2">
    <source>
        <dbReference type="ARBA" id="ARBA00011902"/>
    </source>
</evidence>
<protein>
    <recommendedName>
        <fullName evidence="2">receptor protein-tyrosine kinase</fullName>
        <ecNumber evidence="2">2.7.10.1</ecNumber>
    </recommendedName>
</protein>
<dbReference type="AlphaFoldDB" id="A2E629"/>
<evidence type="ECO:0000256" key="1">
    <source>
        <dbReference type="ARBA" id="ARBA00004251"/>
    </source>
</evidence>
<dbReference type="GO" id="GO:0005886">
    <property type="term" value="C:plasma membrane"/>
    <property type="evidence" value="ECO:0007669"/>
    <property type="project" value="UniProtKB-SubCell"/>
</dbReference>
<keyword evidence="18" id="KW-1185">Reference proteome</keyword>
<comment type="subcellular location">
    <subcellularLocation>
        <location evidence="1">Cell membrane</location>
        <topology evidence="1">Single-pass type I membrane protein</topology>
    </subcellularLocation>
</comment>
<keyword evidence="13" id="KW-1015">Disulfide bond</keyword>
<evidence type="ECO:0000256" key="7">
    <source>
        <dbReference type="ARBA" id="ARBA00022741"/>
    </source>
</evidence>
<dbReference type="Proteomes" id="UP000001542">
    <property type="component" value="Unassembled WGS sequence"/>
</dbReference>
<keyword evidence="9" id="KW-0067">ATP-binding</keyword>
<evidence type="ECO:0000256" key="8">
    <source>
        <dbReference type="ARBA" id="ARBA00022777"/>
    </source>
</evidence>
<accession>A2E629</accession>
<dbReference type="GO" id="GO:0005524">
    <property type="term" value="F:ATP binding"/>
    <property type="evidence" value="ECO:0007669"/>
    <property type="project" value="UniProtKB-KW"/>
</dbReference>
<dbReference type="InParanoid" id="A2E629"/>
<evidence type="ECO:0000256" key="6">
    <source>
        <dbReference type="ARBA" id="ARBA00022729"/>
    </source>
</evidence>
<evidence type="ECO:0000256" key="12">
    <source>
        <dbReference type="ARBA" id="ARBA00023137"/>
    </source>
</evidence>
<evidence type="ECO:0000256" key="15">
    <source>
        <dbReference type="ARBA" id="ARBA00023180"/>
    </source>
</evidence>
<evidence type="ECO:0000256" key="5">
    <source>
        <dbReference type="ARBA" id="ARBA00022692"/>
    </source>
</evidence>
<name>A2E629_TRIV3</name>
<keyword evidence="12" id="KW-0829">Tyrosine-protein kinase</keyword>
<reference evidence="17" key="1">
    <citation type="submission" date="2006-10" db="EMBL/GenBank/DDBJ databases">
        <authorList>
            <person name="Amadeo P."/>
            <person name="Zhao Q."/>
            <person name="Wortman J."/>
            <person name="Fraser-Liggett C."/>
            <person name="Carlton J."/>
        </authorList>
    </citation>
    <scope>NUCLEOTIDE SEQUENCE</scope>
    <source>
        <strain evidence="17">G3</strain>
    </source>
</reference>
<keyword evidence="7" id="KW-0547">Nucleotide-binding</keyword>
<evidence type="ECO:0000256" key="11">
    <source>
        <dbReference type="ARBA" id="ARBA00023136"/>
    </source>
</evidence>
<organism evidence="17 18">
    <name type="scientific">Trichomonas vaginalis (strain ATCC PRA-98 / G3)</name>
    <dbReference type="NCBI Taxonomy" id="412133"/>
    <lineage>
        <taxon>Eukaryota</taxon>
        <taxon>Metamonada</taxon>
        <taxon>Parabasalia</taxon>
        <taxon>Trichomonadida</taxon>
        <taxon>Trichomonadidae</taxon>
        <taxon>Trichomonas</taxon>
    </lineage>
</organism>
<feature type="domain" description="ALK/LTK-like glycine-rich" evidence="16">
    <location>
        <begin position="40"/>
        <end position="295"/>
    </location>
</feature>
<keyword evidence="6" id="KW-0732">Signal</keyword>
<evidence type="ECO:0000256" key="3">
    <source>
        <dbReference type="ARBA" id="ARBA00022475"/>
    </source>
</evidence>
<evidence type="ECO:0000259" key="16">
    <source>
        <dbReference type="Pfam" id="PF12810"/>
    </source>
</evidence>
<keyword evidence="8" id="KW-0418">Kinase</keyword>
<keyword evidence="10" id="KW-1133">Transmembrane helix</keyword>
<dbReference type="VEuPathDB" id="TrichDB:TVAG_362510"/>
<dbReference type="EMBL" id="DS113311">
    <property type="protein sequence ID" value="EAY11871.1"/>
    <property type="molecule type" value="Genomic_DNA"/>
</dbReference>
<evidence type="ECO:0000256" key="4">
    <source>
        <dbReference type="ARBA" id="ARBA00022679"/>
    </source>
</evidence>
<keyword evidence="4" id="KW-0808">Transferase</keyword>
<keyword evidence="14" id="KW-0675">Receptor</keyword>
<dbReference type="InterPro" id="IPR055163">
    <property type="entry name" value="ALK/LTK-like_GRD"/>
</dbReference>
<dbReference type="KEGG" id="tva:4769832"/>
<reference evidence="17" key="2">
    <citation type="journal article" date="2007" name="Science">
        <title>Draft genome sequence of the sexually transmitted pathogen Trichomonas vaginalis.</title>
        <authorList>
            <person name="Carlton J.M."/>
            <person name="Hirt R.P."/>
            <person name="Silva J.C."/>
            <person name="Delcher A.L."/>
            <person name="Schatz M."/>
            <person name="Zhao Q."/>
            <person name="Wortman J.R."/>
            <person name="Bidwell S.L."/>
            <person name="Alsmark U.C.M."/>
            <person name="Besteiro S."/>
            <person name="Sicheritz-Ponten T."/>
            <person name="Noel C.J."/>
            <person name="Dacks J.B."/>
            <person name="Foster P.G."/>
            <person name="Simillion C."/>
            <person name="Van de Peer Y."/>
            <person name="Miranda-Saavedra D."/>
            <person name="Barton G.J."/>
            <person name="Westrop G.D."/>
            <person name="Mueller S."/>
            <person name="Dessi D."/>
            <person name="Fiori P.L."/>
            <person name="Ren Q."/>
            <person name="Paulsen I."/>
            <person name="Zhang H."/>
            <person name="Bastida-Corcuera F.D."/>
            <person name="Simoes-Barbosa A."/>
            <person name="Brown M.T."/>
            <person name="Hayes R.D."/>
            <person name="Mukherjee M."/>
            <person name="Okumura C.Y."/>
            <person name="Schneider R."/>
            <person name="Smith A.J."/>
            <person name="Vanacova S."/>
            <person name="Villalvazo M."/>
            <person name="Haas B.J."/>
            <person name="Pertea M."/>
            <person name="Feldblyum T.V."/>
            <person name="Utterback T.R."/>
            <person name="Shu C.L."/>
            <person name="Osoegawa K."/>
            <person name="de Jong P.J."/>
            <person name="Hrdy I."/>
            <person name="Horvathova L."/>
            <person name="Zubacova Z."/>
            <person name="Dolezal P."/>
            <person name="Malik S.B."/>
            <person name="Logsdon J.M. Jr."/>
            <person name="Henze K."/>
            <person name="Gupta A."/>
            <person name="Wang C.C."/>
            <person name="Dunne R.L."/>
            <person name="Upcroft J.A."/>
            <person name="Upcroft P."/>
            <person name="White O."/>
            <person name="Salzberg S.L."/>
            <person name="Tang P."/>
            <person name="Chiu C.-H."/>
            <person name="Lee Y.-S."/>
            <person name="Embley T.M."/>
            <person name="Coombs G.H."/>
            <person name="Mottram J.C."/>
            <person name="Tachezy J."/>
            <person name="Fraser-Liggett C.M."/>
            <person name="Johnson P.J."/>
        </authorList>
    </citation>
    <scope>NUCLEOTIDE SEQUENCE [LARGE SCALE GENOMIC DNA]</scope>
    <source>
        <strain evidence="17">G3</strain>
    </source>
</reference>
<keyword evidence="5" id="KW-0812">Transmembrane</keyword>
<dbReference type="Pfam" id="PF12810">
    <property type="entry name" value="ALK_LTK_GRD"/>
    <property type="match status" value="1"/>
</dbReference>
<evidence type="ECO:0000256" key="13">
    <source>
        <dbReference type="ARBA" id="ARBA00023157"/>
    </source>
</evidence>
<keyword evidence="15" id="KW-0325">Glycoprotein</keyword>
<evidence type="ECO:0000256" key="9">
    <source>
        <dbReference type="ARBA" id="ARBA00022840"/>
    </source>
</evidence>
<evidence type="ECO:0000313" key="18">
    <source>
        <dbReference type="Proteomes" id="UP000001542"/>
    </source>
</evidence>
<dbReference type="VEuPathDB" id="TrichDB:TVAGG3_0366090"/>
<evidence type="ECO:0000256" key="14">
    <source>
        <dbReference type="ARBA" id="ARBA00023170"/>
    </source>
</evidence>
<dbReference type="GO" id="GO:0004714">
    <property type="term" value="F:transmembrane receptor protein tyrosine kinase activity"/>
    <property type="evidence" value="ECO:0007669"/>
    <property type="project" value="UniProtKB-EC"/>
</dbReference>
<evidence type="ECO:0000256" key="10">
    <source>
        <dbReference type="ARBA" id="ARBA00022989"/>
    </source>
</evidence>
<gene>
    <name evidence="17" type="ORF">TVAG_362510</name>
</gene>
<keyword evidence="11" id="KW-0472">Membrane</keyword>
<sequence>MFIKYGLKDENKGTAKVSREKENEIVFEYPCESNYDCTPYYAKIPAGQYIFEVWGAQGGQNGGLGGYAKGTISLKLNTTAFISIGGQGSSNTDNEFHPGGYNGGGTGRGHAIEYHTGGGGGATDIRLLSDTLYHRVIVAGGGGGIISGLECETYGFGGGEFGGDGCEKGRNSFSGKGGNQISPGESEEIVNQQHPGFGIGGSVTANSKNIGSGGGGGWYGGSISYFDPDINVYLDPEYQISPNSGAGGGSGYVLTKDSYKPAGYFSSEDDYFMTDIDLSGRIKQRGNGKAKITLLELFEDEKEVEEEIKESPCHNYIEQHFLMRKR</sequence>
<dbReference type="EC" id="2.7.10.1" evidence="2"/>